<dbReference type="Gene3D" id="2.20.230.10">
    <property type="entry name" value="Resuscitation-promoting factor rpfb"/>
    <property type="match status" value="1"/>
</dbReference>
<sequence>MSSKEAYVMRQIVSLKLFFTLLLTVSYLLTTTKVATWAYESFISHDTFAEGTMIGPVDLSHRSREEAYEQMNEKVNEWKQSATIKLVLEQKEATVQTDYFSFHIEESMKQAVSGKRTPLLVSVDGQALQDAMSSIGASSDWIDVEKVKNQLEQAAASLTSAQLSLQQYVREDMQQETVLSQATIPSHEELRAISQTAITIEPKQVFSVLDFFKKQGLGISKEAMTLFASALYEAMMPTNFEIVERHTSAVLPNGVKAGFEAAVEQNKKDFIFFNPNDRAYTFEWKMEGDRIQVTLIGPPFIYQYALKTDPIEYYDPKTIVQYSALLKPNEKRVKEEGKKGMLIRLYKEVYDRNRTLVETVLISEDFYPPVHRVELRGLQAGANNGASETPISSDTPSAQPPQQDDIWGNENEQIKGNEDDAS</sequence>
<evidence type="ECO:0000259" key="3">
    <source>
        <dbReference type="SMART" id="SM01208"/>
    </source>
</evidence>
<feature type="compositionally biased region" description="Basic and acidic residues" evidence="2">
    <location>
        <begin position="412"/>
        <end position="422"/>
    </location>
</feature>
<evidence type="ECO:0000256" key="1">
    <source>
        <dbReference type="ARBA" id="ARBA00022729"/>
    </source>
</evidence>
<evidence type="ECO:0000313" key="4">
    <source>
        <dbReference type="EMBL" id="ACJ33004.1"/>
    </source>
</evidence>
<reference evidence="4 5" key="1">
    <citation type="journal article" date="2008" name="Genome Biol.">
        <title>Encapsulated in silica: genome, proteome and physiology of the thermophilic bacterium Anoxybacillus flavithermus WK1.</title>
        <authorList>
            <person name="Saw J.H."/>
            <person name="Mountain B.W."/>
            <person name="Feng L."/>
            <person name="Omelchenko M.V."/>
            <person name="Hou S."/>
            <person name="Saito J.A."/>
            <person name="Stott M.B."/>
            <person name="Li D."/>
            <person name="Zhao G."/>
            <person name="Wu J."/>
            <person name="Galperin M.Y."/>
            <person name="Koonin E.V."/>
            <person name="Makarova K.S."/>
            <person name="Wolf Y.I."/>
            <person name="Rigden D.J."/>
            <person name="Dunfield P.F."/>
            <person name="Wang L."/>
            <person name="Alam M."/>
        </authorList>
    </citation>
    <scope>NUCLEOTIDE SEQUENCE [LARGE SCALE GENOMIC DNA]</scope>
    <source>
        <strain evidence="5">DSM 21510 / WK1</strain>
    </source>
</reference>
<gene>
    <name evidence="4" type="ordered locus">Aflv_0623</name>
</gene>
<dbReference type="eggNOG" id="COG2720">
    <property type="taxonomic scope" value="Bacteria"/>
</dbReference>
<dbReference type="AlphaFoldDB" id="B7GH48"/>
<proteinExistence type="predicted"/>
<protein>
    <submittedName>
        <fullName evidence="4">Uncharacterized conserved secreted, VanW family</fullName>
    </submittedName>
</protein>
<dbReference type="PANTHER" id="PTHR35788">
    <property type="entry name" value="EXPORTED PROTEIN-RELATED"/>
    <property type="match status" value="1"/>
</dbReference>
<dbReference type="PANTHER" id="PTHR35788:SF1">
    <property type="entry name" value="EXPORTED PROTEIN"/>
    <property type="match status" value="1"/>
</dbReference>
<dbReference type="SMART" id="SM01208">
    <property type="entry name" value="G5"/>
    <property type="match status" value="1"/>
</dbReference>
<dbReference type="STRING" id="491915.Aflv_0623"/>
<dbReference type="HOGENOM" id="CLU_042891_0_0_9"/>
<organism evidence="4 5">
    <name type="scientific">Anoxybacillus flavithermus (strain DSM 21510 / WK1)</name>
    <dbReference type="NCBI Taxonomy" id="491915"/>
    <lineage>
        <taxon>Bacteria</taxon>
        <taxon>Bacillati</taxon>
        <taxon>Bacillota</taxon>
        <taxon>Bacilli</taxon>
        <taxon>Bacillales</taxon>
        <taxon>Anoxybacillaceae</taxon>
        <taxon>Anoxybacillus</taxon>
    </lineage>
</organism>
<dbReference type="KEGG" id="afl:Aflv_0623"/>
<dbReference type="InterPro" id="IPR011098">
    <property type="entry name" value="G5_dom"/>
</dbReference>
<name>B7GH48_ANOFW</name>
<evidence type="ECO:0000256" key="2">
    <source>
        <dbReference type="SAM" id="MobiDB-lite"/>
    </source>
</evidence>
<accession>B7GH48</accession>
<dbReference type="InterPro" id="IPR007391">
    <property type="entry name" value="Vancomycin_resist_VanW"/>
</dbReference>
<feature type="domain" description="G5" evidence="3">
    <location>
        <begin position="305"/>
        <end position="379"/>
    </location>
</feature>
<evidence type="ECO:0000313" key="5">
    <source>
        <dbReference type="Proteomes" id="UP000000742"/>
    </source>
</evidence>
<dbReference type="EMBL" id="CP000922">
    <property type="protein sequence ID" value="ACJ33004.1"/>
    <property type="molecule type" value="Genomic_DNA"/>
</dbReference>
<feature type="compositionally biased region" description="Polar residues" evidence="2">
    <location>
        <begin position="382"/>
        <end position="402"/>
    </location>
</feature>
<dbReference type="InterPro" id="IPR052913">
    <property type="entry name" value="Glycopeptide_resist_protein"/>
</dbReference>
<feature type="region of interest" description="Disordered" evidence="2">
    <location>
        <begin position="382"/>
        <end position="422"/>
    </location>
</feature>
<keyword evidence="1" id="KW-0732">Signal</keyword>
<dbReference type="Proteomes" id="UP000000742">
    <property type="component" value="Chromosome"/>
</dbReference>
<dbReference type="Pfam" id="PF04294">
    <property type="entry name" value="VanW"/>
    <property type="match status" value="1"/>
</dbReference>